<evidence type="ECO:0000256" key="1">
    <source>
        <dbReference type="ARBA" id="ARBA00004141"/>
    </source>
</evidence>
<feature type="transmembrane region" description="Helical" evidence="5">
    <location>
        <begin position="562"/>
        <end position="585"/>
    </location>
</feature>
<feature type="domain" description="Anoctamin transmembrane" evidence="6">
    <location>
        <begin position="233"/>
        <end position="697"/>
    </location>
</feature>
<dbReference type="EMBL" id="JNBR01001691">
    <property type="protein sequence ID" value="OQR85391.1"/>
    <property type="molecule type" value="Genomic_DNA"/>
</dbReference>
<evidence type="ECO:0000313" key="8">
    <source>
        <dbReference type="Proteomes" id="UP000243579"/>
    </source>
</evidence>
<comment type="subcellular location">
    <subcellularLocation>
        <location evidence="1">Membrane</location>
        <topology evidence="1">Multi-pass membrane protein</topology>
    </subcellularLocation>
</comment>
<feature type="transmembrane region" description="Helical" evidence="5">
    <location>
        <begin position="457"/>
        <end position="479"/>
    </location>
</feature>
<gene>
    <name evidence="7" type="ORF">ACHHYP_11871</name>
</gene>
<name>A0A1V9YI52_ACHHY</name>
<dbReference type="GO" id="GO:0016020">
    <property type="term" value="C:membrane"/>
    <property type="evidence" value="ECO:0007669"/>
    <property type="project" value="UniProtKB-SubCell"/>
</dbReference>
<evidence type="ECO:0000256" key="3">
    <source>
        <dbReference type="ARBA" id="ARBA00022989"/>
    </source>
</evidence>
<feature type="transmembrane region" description="Helical" evidence="5">
    <location>
        <begin position="294"/>
        <end position="314"/>
    </location>
</feature>
<feature type="transmembrane region" description="Helical" evidence="5">
    <location>
        <begin position="659"/>
        <end position="679"/>
    </location>
</feature>
<reference evidence="7 8" key="1">
    <citation type="journal article" date="2014" name="Genome Biol. Evol.">
        <title>The secreted proteins of Achlya hypogyna and Thraustotheca clavata identify the ancestral oomycete secretome and reveal gene acquisitions by horizontal gene transfer.</title>
        <authorList>
            <person name="Misner I."/>
            <person name="Blouin N."/>
            <person name="Leonard G."/>
            <person name="Richards T.A."/>
            <person name="Lane C.E."/>
        </authorList>
    </citation>
    <scope>NUCLEOTIDE SEQUENCE [LARGE SCALE GENOMIC DNA]</scope>
    <source>
        <strain evidence="7 8">ATCC 48635</strain>
    </source>
</reference>
<feature type="transmembrane region" description="Helical" evidence="5">
    <location>
        <begin position="244"/>
        <end position="268"/>
    </location>
</feature>
<dbReference type="PANTHER" id="PTHR12308">
    <property type="entry name" value="ANOCTAMIN"/>
    <property type="match status" value="1"/>
</dbReference>
<evidence type="ECO:0000256" key="5">
    <source>
        <dbReference type="SAM" id="Phobius"/>
    </source>
</evidence>
<feature type="transmembrane region" description="Helical" evidence="5">
    <location>
        <begin position="413"/>
        <end position="436"/>
    </location>
</feature>
<dbReference type="InterPro" id="IPR049452">
    <property type="entry name" value="Anoctamin_TM"/>
</dbReference>
<keyword evidence="8" id="KW-1185">Reference proteome</keyword>
<feature type="transmembrane region" description="Helical" evidence="5">
    <location>
        <begin position="371"/>
        <end position="393"/>
    </location>
</feature>
<keyword evidence="4 5" id="KW-0472">Membrane</keyword>
<sequence>MAPPKAVAKKRTDKLLAQSANYGSVHLDVMDPNQHWDYVIAFPNPEHRTVPAPVSMEEILQKLHEHGLQFKLFYSATRDMVMCQIRAHYDRLKMEADRIDMPVLLDKAQLQVTAERGFPDLGIAPFAISDVKHLYDFQPYEHIHAAYEDDEELQYLFESRNLDGTVFAPVERMKLIESIIVSHECCNIDLDTLCMNGSILACYPLHNEDEIAHLAATWIPRVAAPWKQPISEIRDYFGERIGFYFAYLGHYTTWLMYSSIVGFIVFALKMINDPKDVMVVGSDNVTRKSEVPSVMTYAIPIFAVFMCIWATLFMESWKREQNVLAMKWGMSELDDFDENPRPQFTGEPVLSAITGVKTRYFPTRQKYQRVAVSWALLFLLCSVVIVIVSGIFWLRFKYAGANGLHWEIDGVKLPVGVALCSGANVIQIIIMGKIYYRSFYRLNEYENHETDSQYENSLVLKTFVFQFINNFSALIYIAFLKNSFEEPSNDRLHELAYSLAIVYGSQLVIGNVKEILLPRVWVWLSKRSIIKQEAVAEQSEAEKQFFLATYEWSGTFDDYTEIITQFGFCTLFVVSFPLTPLLSLLNNYLEIRIDGYRLLFENRRPRPRNASSIGLWMEIIEFMTTLAILTNAYVVVWTSNTFDFIEVKYEKNGFNYIELYRVQAFMIFVAVMLAFRYFIAKLISDVPPSVIAQIKRQLFFNNKAIYRLPDDVVSKYVRPKDDVFDMTIQESG</sequence>
<evidence type="ECO:0000259" key="6">
    <source>
        <dbReference type="Pfam" id="PF04547"/>
    </source>
</evidence>
<dbReference type="Pfam" id="PF04547">
    <property type="entry name" value="Anoctamin"/>
    <property type="match status" value="1"/>
</dbReference>
<keyword evidence="2 5" id="KW-0812">Transmembrane</keyword>
<dbReference type="OrthoDB" id="296386at2759"/>
<evidence type="ECO:0000313" key="7">
    <source>
        <dbReference type="EMBL" id="OQR85391.1"/>
    </source>
</evidence>
<dbReference type="InterPro" id="IPR007632">
    <property type="entry name" value="Anoctamin"/>
</dbReference>
<dbReference type="Proteomes" id="UP000243579">
    <property type="component" value="Unassembled WGS sequence"/>
</dbReference>
<keyword evidence="3 5" id="KW-1133">Transmembrane helix</keyword>
<accession>A0A1V9YI52</accession>
<proteinExistence type="predicted"/>
<feature type="transmembrane region" description="Helical" evidence="5">
    <location>
        <begin position="613"/>
        <end position="639"/>
    </location>
</feature>
<dbReference type="PANTHER" id="PTHR12308:SF73">
    <property type="entry name" value="ANOCTAMIN"/>
    <property type="match status" value="1"/>
</dbReference>
<organism evidence="7 8">
    <name type="scientific">Achlya hypogyna</name>
    <name type="common">Oomycete</name>
    <name type="synonym">Protoachlya hypogyna</name>
    <dbReference type="NCBI Taxonomy" id="1202772"/>
    <lineage>
        <taxon>Eukaryota</taxon>
        <taxon>Sar</taxon>
        <taxon>Stramenopiles</taxon>
        <taxon>Oomycota</taxon>
        <taxon>Saprolegniomycetes</taxon>
        <taxon>Saprolegniales</taxon>
        <taxon>Achlyaceae</taxon>
        <taxon>Achlya</taxon>
    </lineage>
</organism>
<comment type="caution">
    <text evidence="7">The sequence shown here is derived from an EMBL/GenBank/DDBJ whole genome shotgun (WGS) entry which is preliminary data.</text>
</comment>
<protein>
    <submittedName>
        <fullName evidence="7">Anoctamin-like protein</fullName>
    </submittedName>
</protein>
<dbReference type="GO" id="GO:0005254">
    <property type="term" value="F:chloride channel activity"/>
    <property type="evidence" value="ECO:0007669"/>
    <property type="project" value="TreeGrafter"/>
</dbReference>
<evidence type="ECO:0000256" key="4">
    <source>
        <dbReference type="ARBA" id="ARBA00023136"/>
    </source>
</evidence>
<evidence type="ECO:0000256" key="2">
    <source>
        <dbReference type="ARBA" id="ARBA00022692"/>
    </source>
</evidence>
<dbReference type="AlphaFoldDB" id="A0A1V9YI52"/>